<dbReference type="Pfam" id="PF01979">
    <property type="entry name" value="Amidohydro_1"/>
    <property type="match status" value="1"/>
</dbReference>
<dbReference type="PANTHER" id="PTHR43135:SF3">
    <property type="entry name" value="ALPHA-D-RIBOSE 1-METHYLPHOSPHONATE 5-TRIPHOSPHATE DIPHOSPHATASE"/>
    <property type="match status" value="1"/>
</dbReference>
<dbReference type="Gene3D" id="3.20.20.140">
    <property type="entry name" value="Metal-dependent hydrolases"/>
    <property type="match status" value="2"/>
</dbReference>
<dbReference type="Proteomes" id="UP000706039">
    <property type="component" value="Unassembled WGS sequence"/>
</dbReference>
<dbReference type="InterPro" id="IPR032466">
    <property type="entry name" value="Metal_Hydrolase"/>
</dbReference>
<dbReference type="InterPro" id="IPR006680">
    <property type="entry name" value="Amidohydro-rel"/>
</dbReference>
<protein>
    <submittedName>
        <fullName evidence="3">Amidohydrolase family protein</fullName>
    </submittedName>
</protein>
<dbReference type="SUPFAM" id="SSF51556">
    <property type="entry name" value="Metallo-dependent hydrolases"/>
    <property type="match status" value="1"/>
</dbReference>
<dbReference type="InterPro" id="IPR011059">
    <property type="entry name" value="Metal-dep_hydrolase_composite"/>
</dbReference>
<feature type="signal peptide" evidence="1">
    <location>
        <begin position="1"/>
        <end position="22"/>
    </location>
</feature>
<dbReference type="RefSeq" id="WP_222991503.1">
    <property type="nucleotide sequence ID" value="NZ_JAINVV010000009.1"/>
</dbReference>
<keyword evidence="4" id="KW-1185">Reference proteome</keyword>
<evidence type="ECO:0000259" key="2">
    <source>
        <dbReference type="Pfam" id="PF01979"/>
    </source>
</evidence>
<comment type="caution">
    <text evidence="3">The sequence shown here is derived from an EMBL/GenBank/DDBJ whole genome shotgun (WGS) entry which is preliminary data.</text>
</comment>
<reference evidence="3 4" key="1">
    <citation type="submission" date="2021-08" db="EMBL/GenBank/DDBJ databases">
        <authorList>
            <person name="Tuo L."/>
        </authorList>
    </citation>
    <scope>NUCLEOTIDE SEQUENCE [LARGE SCALE GENOMIC DNA]</scope>
    <source>
        <strain evidence="3 4">JCM 31229</strain>
    </source>
</reference>
<dbReference type="EMBL" id="JAINVV010000009">
    <property type="protein sequence ID" value="MBY8824391.1"/>
    <property type="molecule type" value="Genomic_DNA"/>
</dbReference>
<gene>
    <name evidence="3" type="ORF">K7G82_18950</name>
</gene>
<dbReference type="PANTHER" id="PTHR43135">
    <property type="entry name" value="ALPHA-D-RIBOSE 1-METHYLPHOSPHONATE 5-TRIPHOSPHATE DIPHOSPHATASE"/>
    <property type="match status" value="1"/>
</dbReference>
<evidence type="ECO:0000313" key="4">
    <source>
        <dbReference type="Proteomes" id="UP000706039"/>
    </source>
</evidence>
<evidence type="ECO:0000313" key="3">
    <source>
        <dbReference type="EMBL" id="MBY8824391.1"/>
    </source>
</evidence>
<name>A0ABS7PT01_9SPHN</name>
<dbReference type="Gene3D" id="2.30.40.10">
    <property type="entry name" value="Urease, subunit C, domain 1"/>
    <property type="match status" value="2"/>
</dbReference>
<evidence type="ECO:0000256" key="1">
    <source>
        <dbReference type="SAM" id="SignalP"/>
    </source>
</evidence>
<accession>A0ABS7PT01</accession>
<feature type="chain" id="PRO_5045168401" evidence="1">
    <location>
        <begin position="23"/>
        <end position="678"/>
    </location>
</feature>
<proteinExistence type="predicted"/>
<sequence>MNQIRRLRRSLAACLLATAVLAAPPAAADGDYDVVILGSVRGGMTVATGQGVRRVHFHYVDRGRGPDFRTEQRSDANGIPIAYSADGHNYLRGTVDERFDRSGGIGRWKSRADQGESRVPGFYLPHEGSMDTTSSLAAALLRAPGGELALLPRGKARIERVTERALPAGGKATLYFIHGLSFAPSPVWLDDANDLVLEGNGWVSARRKGLGALGDELVKAQEKALTQREIDQAQSLARKPAGAVVFRDVTLYDAAKRGRAEHRTVIVRGNRIAWVGPARAARIPDGAEVIDGGGRTLLPGLFDMHTHLADNVGGLLAIGSGVTSTRDLANQIASLSERIAAWDSGRLIGPRVFRSAMIDGRHPLAGPTELLVGTREEAVAAVARAADAGYPAVKLYSSLSTDLVPVIIAEAHRRGLRVGGHVPAGMTMTQAIEAGFDEINHANFWMLGLMGPAVVAKTNTPVRLTALGEHGRDIDLSGRPARDLVALTRKRGIVLDPTLSILEDTLMAEPGKPVPSIAAFADRLPATVARSVSGGGIAQNDTERARNRQSLDRLGQMFMMMHRAGVTMVAGTDGPPGITLPRELETYVEAGLTPGEALYMATLGAARVAGAGDRLGSIEAGKLADLVLVEGDPTRTIADVARTSLVMKDGLIFDPDALFVAAGMQPRQPRTITKGDKK</sequence>
<dbReference type="InterPro" id="IPR051781">
    <property type="entry name" value="Metallo-dep_Hydrolase"/>
</dbReference>
<organism evidence="3 4">
    <name type="scientific">Sphingomonas colocasiae</name>
    <dbReference type="NCBI Taxonomy" id="1848973"/>
    <lineage>
        <taxon>Bacteria</taxon>
        <taxon>Pseudomonadati</taxon>
        <taxon>Pseudomonadota</taxon>
        <taxon>Alphaproteobacteria</taxon>
        <taxon>Sphingomonadales</taxon>
        <taxon>Sphingomonadaceae</taxon>
        <taxon>Sphingomonas</taxon>
    </lineage>
</organism>
<keyword evidence="1" id="KW-0732">Signal</keyword>
<dbReference type="SUPFAM" id="SSF51338">
    <property type="entry name" value="Composite domain of metallo-dependent hydrolases"/>
    <property type="match status" value="1"/>
</dbReference>
<feature type="domain" description="Amidohydrolase-related" evidence="2">
    <location>
        <begin position="296"/>
        <end position="650"/>
    </location>
</feature>